<proteinExistence type="predicted"/>
<organism evidence="1 2">
    <name type="scientific">Jeongeupia naejangsanensis</name>
    <dbReference type="NCBI Taxonomy" id="613195"/>
    <lineage>
        <taxon>Bacteria</taxon>
        <taxon>Pseudomonadati</taxon>
        <taxon>Pseudomonadota</taxon>
        <taxon>Betaproteobacteria</taxon>
        <taxon>Neisseriales</taxon>
        <taxon>Chitinibacteraceae</taxon>
        <taxon>Jeongeupia</taxon>
    </lineage>
</organism>
<dbReference type="Proteomes" id="UP000809431">
    <property type="component" value="Unassembled WGS sequence"/>
</dbReference>
<keyword evidence="2" id="KW-1185">Reference proteome</keyword>
<accession>A0ABS2BF72</accession>
<dbReference type="EMBL" id="JAESND010000001">
    <property type="protein sequence ID" value="MBM3114257.1"/>
    <property type="molecule type" value="Genomic_DNA"/>
</dbReference>
<reference evidence="1 2" key="1">
    <citation type="submission" date="2021-01" db="EMBL/GenBank/DDBJ databases">
        <title>Draft Genome Sequence and Polyhydroxyalkanoate Biosynthetic Potential of Jeongeupia naejangsanensis Type Strain DSM 24253.</title>
        <authorList>
            <person name="Turrini P."/>
            <person name="Artuso I."/>
            <person name="Lugli G.A."/>
            <person name="Frangipani E."/>
            <person name="Ventura M."/>
            <person name="Visca P."/>
        </authorList>
    </citation>
    <scope>NUCLEOTIDE SEQUENCE [LARGE SCALE GENOMIC DNA]</scope>
    <source>
        <strain evidence="1 2">DSM 24253</strain>
    </source>
</reference>
<gene>
    <name evidence="1" type="ORF">JMJ54_00325</name>
</gene>
<protein>
    <submittedName>
        <fullName evidence="1">Uncharacterized protein</fullName>
    </submittedName>
</protein>
<sequence>MNAHAEAARLANTPWRANALLSASPARLHTHDLAIIRARGSELEVLRNRRRDHQVARELKTATCEVWQWRPALSSRNDV</sequence>
<name>A0ABS2BF72_9NEIS</name>
<evidence type="ECO:0000313" key="2">
    <source>
        <dbReference type="Proteomes" id="UP000809431"/>
    </source>
</evidence>
<comment type="caution">
    <text evidence="1">The sequence shown here is derived from an EMBL/GenBank/DDBJ whole genome shotgun (WGS) entry which is preliminary data.</text>
</comment>
<dbReference type="RefSeq" id="WP_203535963.1">
    <property type="nucleotide sequence ID" value="NZ_JAESND010000001.1"/>
</dbReference>
<evidence type="ECO:0000313" key="1">
    <source>
        <dbReference type="EMBL" id="MBM3114257.1"/>
    </source>
</evidence>